<dbReference type="PANTHER" id="PTHR43005">
    <property type="entry name" value="BLR7065 PROTEIN"/>
    <property type="match status" value="1"/>
</dbReference>
<dbReference type="InterPro" id="IPR000515">
    <property type="entry name" value="MetI-like"/>
</dbReference>
<feature type="transmembrane region" description="Helical" evidence="7">
    <location>
        <begin position="269"/>
        <end position="297"/>
    </location>
</feature>
<dbReference type="PANTHER" id="PTHR43005:SF2">
    <property type="entry name" value="INTEGRAL MEMBRANE SUGAR TRANSPORT PROTEIN"/>
    <property type="match status" value="1"/>
</dbReference>
<feature type="transmembrane region" description="Helical" evidence="7">
    <location>
        <begin position="122"/>
        <end position="139"/>
    </location>
</feature>
<protein>
    <submittedName>
        <fullName evidence="9">Sugar ABC transporter permease</fullName>
    </submittedName>
</protein>
<evidence type="ECO:0000256" key="2">
    <source>
        <dbReference type="ARBA" id="ARBA00022448"/>
    </source>
</evidence>
<comment type="subcellular location">
    <subcellularLocation>
        <location evidence="1 7">Cell membrane</location>
        <topology evidence="1 7">Multi-pass membrane protein</topology>
    </subcellularLocation>
</comment>
<feature type="transmembrane region" description="Helical" evidence="7">
    <location>
        <begin position="89"/>
        <end position="110"/>
    </location>
</feature>
<keyword evidence="3" id="KW-1003">Cell membrane</keyword>
<reference evidence="9 10" key="1">
    <citation type="submission" date="2022-07" db="EMBL/GenBank/DDBJ databases">
        <title>Genome stability of Gluconacetobacter entanii AV429.</title>
        <authorList>
            <person name="Trcek J."/>
            <person name="Cepec E."/>
        </authorList>
    </citation>
    <scope>NUCLEOTIDE SEQUENCE [LARGE SCALE GENOMIC DNA]</scope>
    <source>
        <strain evidence="9 10">AV429_2022</strain>
    </source>
</reference>
<keyword evidence="4 7" id="KW-0812">Transmembrane</keyword>
<keyword evidence="10" id="KW-1185">Reference proteome</keyword>
<dbReference type="RefSeq" id="WP_171789558.1">
    <property type="nucleotide sequence ID" value="NZ_JABJWD010000003.1"/>
</dbReference>
<dbReference type="Pfam" id="PF00528">
    <property type="entry name" value="BPD_transp_1"/>
    <property type="match status" value="1"/>
</dbReference>
<keyword evidence="2 7" id="KW-0813">Transport</keyword>
<evidence type="ECO:0000256" key="3">
    <source>
        <dbReference type="ARBA" id="ARBA00022475"/>
    </source>
</evidence>
<feature type="transmembrane region" description="Helical" evidence="7">
    <location>
        <begin position="171"/>
        <end position="194"/>
    </location>
</feature>
<evidence type="ECO:0000256" key="5">
    <source>
        <dbReference type="ARBA" id="ARBA00022989"/>
    </source>
</evidence>
<dbReference type="PROSITE" id="PS50928">
    <property type="entry name" value="ABC_TM1"/>
    <property type="match status" value="1"/>
</dbReference>
<dbReference type="SUPFAM" id="SSF161098">
    <property type="entry name" value="MetI-like"/>
    <property type="match status" value="1"/>
</dbReference>
<feature type="transmembrane region" description="Helical" evidence="7">
    <location>
        <begin position="27"/>
        <end position="51"/>
    </location>
</feature>
<evidence type="ECO:0000313" key="10">
    <source>
        <dbReference type="Proteomes" id="UP001526337"/>
    </source>
</evidence>
<dbReference type="CDD" id="cd06261">
    <property type="entry name" value="TM_PBP2"/>
    <property type="match status" value="1"/>
</dbReference>
<comment type="similarity">
    <text evidence="7">Belongs to the binding-protein-dependent transport system permease family.</text>
</comment>
<evidence type="ECO:0000256" key="7">
    <source>
        <dbReference type="RuleBase" id="RU363032"/>
    </source>
</evidence>
<evidence type="ECO:0000313" key="9">
    <source>
        <dbReference type="EMBL" id="MCW4592337.1"/>
    </source>
</evidence>
<keyword evidence="5 7" id="KW-1133">Transmembrane helix</keyword>
<feature type="domain" description="ABC transmembrane type-1" evidence="8">
    <location>
        <begin position="85"/>
        <end position="296"/>
    </location>
</feature>
<dbReference type="EMBL" id="JANGSQ010000111">
    <property type="protein sequence ID" value="MCW4592337.1"/>
    <property type="molecule type" value="Genomic_DNA"/>
</dbReference>
<evidence type="ECO:0000259" key="8">
    <source>
        <dbReference type="PROSITE" id="PS50928"/>
    </source>
</evidence>
<evidence type="ECO:0000256" key="6">
    <source>
        <dbReference type="ARBA" id="ARBA00023136"/>
    </source>
</evidence>
<name>A0ABT3KA71_9PROT</name>
<evidence type="ECO:0000256" key="4">
    <source>
        <dbReference type="ARBA" id="ARBA00022692"/>
    </source>
</evidence>
<dbReference type="InterPro" id="IPR035906">
    <property type="entry name" value="MetI-like_sf"/>
</dbReference>
<comment type="caution">
    <text evidence="9">The sequence shown here is derived from an EMBL/GenBank/DDBJ whole genome shotgun (WGS) entry which is preliminary data.</text>
</comment>
<accession>A0ABT3KA71</accession>
<keyword evidence="6 7" id="KW-0472">Membrane</keyword>
<feature type="transmembrane region" description="Helical" evidence="7">
    <location>
        <begin position="227"/>
        <end position="249"/>
    </location>
</feature>
<evidence type="ECO:0000256" key="1">
    <source>
        <dbReference type="ARBA" id="ARBA00004651"/>
    </source>
</evidence>
<dbReference type="Gene3D" id="1.10.3720.10">
    <property type="entry name" value="MetI-like"/>
    <property type="match status" value="1"/>
</dbReference>
<proteinExistence type="inferred from homology"/>
<organism evidence="9 10">
    <name type="scientific">Gluconacetobacter entanii</name>
    <dbReference type="NCBI Taxonomy" id="108528"/>
    <lineage>
        <taxon>Bacteria</taxon>
        <taxon>Pseudomonadati</taxon>
        <taxon>Pseudomonadota</taxon>
        <taxon>Alphaproteobacteria</taxon>
        <taxon>Acetobacterales</taxon>
        <taxon>Acetobacteraceae</taxon>
        <taxon>Gluconacetobacter</taxon>
    </lineage>
</organism>
<gene>
    <name evidence="9" type="ORF">NO263_17255</name>
</gene>
<sequence length="306" mass="33164">MDKMAIHPPLTPTPARSAARNRRAQGFVLQSPAIVLLLAWSVVPLLMTLWYSVRNYNLVDPTQQGFAGLGNYWYLLTDPDFMTSLENTAILVGGVLAISVGLGTLLAVLYNEEFAGRGIARILVISPFFIMPTVAALLWKNLMLHPIYGVYSAMMRAVGLTPIDWLSRYPLATLVMIVTWEWLPFATLILLTAIQSLDTEQKEAARMDGAGMVAQFINITLPHLSRAITVVIMIETIFLLTVFAEISVTTAGGPGVASTNLAFLIYSRALLQFDVGGASAGGVVAIVIANVVAAFLLRAVARNLET</sequence>
<dbReference type="Proteomes" id="UP001526337">
    <property type="component" value="Unassembled WGS sequence"/>
</dbReference>